<feature type="transmembrane region" description="Helical" evidence="1">
    <location>
        <begin position="164"/>
        <end position="180"/>
    </location>
</feature>
<feature type="transmembrane region" description="Helical" evidence="1">
    <location>
        <begin position="407"/>
        <end position="424"/>
    </location>
</feature>
<keyword evidence="1" id="KW-0812">Transmembrane</keyword>
<organism evidence="2 3">
    <name type="scientific">Methanobrevibacter thaueri</name>
    <dbReference type="NCBI Taxonomy" id="190975"/>
    <lineage>
        <taxon>Archaea</taxon>
        <taxon>Methanobacteriati</taxon>
        <taxon>Methanobacteriota</taxon>
        <taxon>Methanomada group</taxon>
        <taxon>Methanobacteria</taxon>
        <taxon>Methanobacteriales</taxon>
        <taxon>Methanobacteriaceae</taxon>
        <taxon>Methanobrevibacter</taxon>
    </lineage>
</organism>
<evidence type="ECO:0000313" key="3">
    <source>
        <dbReference type="Proteomes" id="UP000783037"/>
    </source>
</evidence>
<feature type="transmembrane region" description="Helical" evidence="1">
    <location>
        <begin position="186"/>
        <end position="203"/>
    </location>
</feature>
<reference evidence="2" key="1">
    <citation type="submission" date="2019-04" db="EMBL/GenBank/DDBJ databases">
        <title>Evolution of Biomass-Degrading Anaerobic Consortia Revealed by Metagenomics.</title>
        <authorList>
            <person name="Peng X."/>
        </authorList>
    </citation>
    <scope>NUCLEOTIDE SEQUENCE</scope>
    <source>
        <strain evidence="2">SIG18</strain>
    </source>
</reference>
<feature type="transmembrane region" description="Helical" evidence="1">
    <location>
        <begin position="210"/>
        <end position="231"/>
    </location>
</feature>
<dbReference type="RefSeq" id="WP_303738803.1">
    <property type="nucleotide sequence ID" value="NZ_SUTK01000015.1"/>
</dbReference>
<gene>
    <name evidence="2" type="ORF">E7Z79_04595</name>
</gene>
<proteinExistence type="predicted"/>
<evidence type="ECO:0000256" key="1">
    <source>
        <dbReference type="SAM" id="Phobius"/>
    </source>
</evidence>
<keyword evidence="1" id="KW-1133">Transmembrane helix</keyword>
<keyword evidence="1" id="KW-0472">Membrane</keyword>
<protein>
    <submittedName>
        <fullName evidence="2">Uncharacterized protein</fullName>
    </submittedName>
</protein>
<dbReference type="AlphaFoldDB" id="A0A8T3V603"/>
<feature type="transmembrane region" description="Helical" evidence="1">
    <location>
        <begin position="456"/>
        <end position="473"/>
    </location>
</feature>
<feature type="transmembrane region" description="Helical" evidence="1">
    <location>
        <begin position="114"/>
        <end position="135"/>
    </location>
</feature>
<accession>A0A8T3V603</accession>
<feature type="transmembrane region" description="Helical" evidence="1">
    <location>
        <begin position="431"/>
        <end position="450"/>
    </location>
</feature>
<feature type="transmembrane region" description="Helical" evidence="1">
    <location>
        <begin position="21"/>
        <end position="42"/>
    </location>
</feature>
<feature type="transmembrane region" description="Helical" evidence="1">
    <location>
        <begin position="141"/>
        <end position="157"/>
    </location>
</feature>
<feature type="transmembrane region" description="Helical" evidence="1">
    <location>
        <begin position="81"/>
        <end position="102"/>
    </location>
</feature>
<dbReference type="Proteomes" id="UP000783037">
    <property type="component" value="Unassembled WGS sequence"/>
</dbReference>
<sequence>MEFRHDGVIAEIRGRINRRDLIIFLIPTVIFLNYLMVFNPGIATYDTFNQLHQIASGHFANWHPFFHTFINMLCLKVYPNISSIAVLQILVFSTIWTIICRYTRDDDNKDNDSFKLQVIISFIICLLPINALYSITIWKDILFSYCLMFLCFLAMVMIDRKGNIDYKFIILLALIMAFVSQLRGNGMYVILITIVVYSIYLFIKKNRKMAVLLPILTITFILLISSLNIAYDVQDNEKDALMTKTCHMLADYYLHLDMEEGDRQKVAEILDTDKISKNYIPTGSDSIFAITDYKEFEKNKGTYIELAMKYSLRNPLHFIQYLFESSPMVWDITRDPGWAGHAFYMNRDKDRLQMDFETYYTPRHYQATKSYENLSYVNWGNPIFNALNSLSIDIENSVVADTLLESPALYMYISIILLILIHIVTGSREIYLMYLPNLLNIIIVFLSTPIQDNRYLYANILICYLLIMVLIGLRQNYDVKSKLKSVITKK</sequence>
<comment type="caution">
    <text evidence="2">The sequence shown here is derived from an EMBL/GenBank/DDBJ whole genome shotgun (WGS) entry which is preliminary data.</text>
</comment>
<evidence type="ECO:0000313" key="2">
    <source>
        <dbReference type="EMBL" id="MBE6501701.1"/>
    </source>
</evidence>
<name>A0A8T3V603_9EURY</name>
<dbReference type="EMBL" id="SUTK01000015">
    <property type="protein sequence ID" value="MBE6501701.1"/>
    <property type="molecule type" value="Genomic_DNA"/>
</dbReference>